<feature type="domain" description="HIT" evidence="4">
    <location>
        <begin position="5"/>
        <end position="114"/>
    </location>
</feature>
<keyword evidence="6" id="KW-1185">Reference proteome</keyword>
<dbReference type="InterPro" id="IPR001310">
    <property type="entry name" value="Histidine_triad_HIT"/>
</dbReference>
<proteinExistence type="predicted"/>
<dbReference type="EMBL" id="FNAF01000019">
    <property type="protein sequence ID" value="SDE10507.1"/>
    <property type="molecule type" value="Genomic_DNA"/>
</dbReference>
<dbReference type="GO" id="GO:0003824">
    <property type="term" value="F:catalytic activity"/>
    <property type="evidence" value="ECO:0007669"/>
    <property type="project" value="InterPro"/>
</dbReference>
<dbReference type="CDD" id="cd01276">
    <property type="entry name" value="PKCI_related"/>
    <property type="match status" value="1"/>
</dbReference>
<dbReference type="PROSITE" id="PS51084">
    <property type="entry name" value="HIT_2"/>
    <property type="match status" value="1"/>
</dbReference>
<evidence type="ECO:0000256" key="1">
    <source>
        <dbReference type="PIRSR" id="PIRSR601310-1"/>
    </source>
</evidence>
<dbReference type="SUPFAM" id="SSF54197">
    <property type="entry name" value="HIT-like"/>
    <property type="match status" value="1"/>
</dbReference>
<dbReference type="STRING" id="2741.SAMN04489866_11915"/>
<dbReference type="InterPro" id="IPR011146">
    <property type="entry name" value="HIT-like"/>
</dbReference>
<dbReference type="RefSeq" id="WP_091792422.1">
    <property type="nucleotide sequence ID" value="NZ_FNAF01000019.1"/>
</dbReference>
<dbReference type="PROSITE" id="PS00892">
    <property type="entry name" value="HIT_1"/>
    <property type="match status" value="1"/>
</dbReference>
<protein>
    <submittedName>
        <fullName evidence="5">Histidine triad (HIT) family protein</fullName>
    </submittedName>
</protein>
<dbReference type="Gene3D" id="3.30.428.10">
    <property type="entry name" value="HIT-like"/>
    <property type="match status" value="1"/>
</dbReference>
<gene>
    <name evidence="5" type="ORF">SAMN04489866_11915</name>
</gene>
<name>A0A1G7A7N9_PEPNI</name>
<evidence type="ECO:0000256" key="3">
    <source>
        <dbReference type="PROSITE-ProRule" id="PRU00464"/>
    </source>
</evidence>
<reference evidence="5 6" key="1">
    <citation type="submission" date="2016-10" db="EMBL/GenBank/DDBJ databases">
        <authorList>
            <person name="de Groot N.N."/>
        </authorList>
    </citation>
    <scope>NUCLEOTIDE SEQUENCE [LARGE SCALE GENOMIC DNA]</scope>
    <source>
        <strain evidence="5 6">DSM 20475</strain>
    </source>
</reference>
<evidence type="ECO:0000256" key="2">
    <source>
        <dbReference type="PIRSR" id="PIRSR601310-3"/>
    </source>
</evidence>
<dbReference type="InterPro" id="IPR036265">
    <property type="entry name" value="HIT-like_sf"/>
</dbReference>
<dbReference type="PRINTS" id="PR00332">
    <property type="entry name" value="HISTRIAD"/>
</dbReference>
<organism evidence="5 6">
    <name type="scientific">Peptococcus niger</name>
    <dbReference type="NCBI Taxonomy" id="2741"/>
    <lineage>
        <taxon>Bacteria</taxon>
        <taxon>Bacillati</taxon>
        <taxon>Bacillota</taxon>
        <taxon>Clostridia</taxon>
        <taxon>Eubacteriales</taxon>
        <taxon>Peptococcaceae</taxon>
        <taxon>Peptococcus</taxon>
    </lineage>
</organism>
<feature type="active site" description="Tele-AMP-histidine intermediate" evidence="1">
    <location>
        <position position="100"/>
    </location>
</feature>
<dbReference type="AlphaFoldDB" id="A0A1G7A7N9"/>
<evidence type="ECO:0000259" key="4">
    <source>
        <dbReference type="PROSITE" id="PS51084"/>
    </source>
</evidence>
<dbReference type="OrthoDB" id="9784774at2"/>
<evidence type="ECO:0000313" key="5">
    <source>
        <dbReference type="EMBL" id="SDE10507.1"/>
    </source>
</evidence>
<sequence length="114" mass="12198">MADCIFCKLANHEIEPDVVYENDLVCAFRDAAPVAPVHVLCVPKAHVSGVNDLDVADTALLSALFEAAQTVVQKLGIAEEGYRLVINSGERGGQSVGHLHLHVLGGRDMQWPPG</sequence>
<dbReference type="Pfam" id="PF01230">
    <property type="entry name" value="HIT"/>
    <property type="match status" value="1"/>
</dbReference>
<dbReference type="PANTHER" id="PTHR23089">
    <property type="entry name" value="HISTIDINE TRIAD HIT PROTEIN"/>
    <property type="match status" value="1"/>
</dbReference>
<feature type="short sequence motif" description="Histidine triad motif" evidence="2 3">
    <location>
        <begin position="98"/>
        <end position="102"/>
    </location>
</feature>
<dbReference type="InterPro" id="IPR019808">
    <property type="entry name" value="Histidine_triad_CS"/>
</dbReference>
<accession>A0A1G7A7N9</accession>
<dbReference type="Proteomes" id="UP000198995">
    <property type="component" value="Unassembled WGS sequence"/>
</dbReference>
<evidence type="ECO:0000313" key="6">
    <source>
        <dbReference type="Proteomes" id="UP000198995"/>
    </source>
</evidence>